<proteinExistence type="predicted"/>
<accession>A0ABV7JIW0</accession>
<feature type="transmembrane region" description="Helical" evidence="1">
    <location>
        <begin position="53"/>
        <end position="71"/>
    </location>
</feature>
<evidence type="ECO:0008006" key="4">
    <source>
        <dbReference type="Google" id="ProtNLM"/>
    </source>
</evidence>
<evidence type="ECO:0000313" key="2">
    <source>
        <dbReference type="EMBL" id="MFC3197990.1"/>
    </source>
</evidence>
<keyword evidence="1" id="KW-0472">Membrane</keyword>
<feature type="transmembrane region" description="Helical" evidence="1">
    <location>
        <begin position="27"/>
        <end position="46"/>
    </location>
</feature>
<feature type="transmembrane region" description="Helical" evidence="1">
    <location>
        <begin position="177"/>
        <end position="193"/>
    </location>
</feature>
<evidence type="ECO:0000256" key="1">
    <source>
        <dbReference type="SAM" id="Phobius"/>
    </source>
</evidence>
<feature type="transmembrane region" description="Helical" evidence="1">
    <location>
        <begin position="276"/>
        <end position="296"/>
    </location>
</feature>
<evidence type="ECO:0000313" key="3">
    <source>
        <dbReference type="Proteomes" id="UP001595526"/>
    </source>
</evidence>
<reference evidence="3" key="1">
    <citation type="journal article" date="2019" name="Int. J. Syst. Evol. Microbiol.">
        <title>The Global Catalogue of Microorganisms (GCM) 10K type strain sequencing project: providing services to taxonomists for standard genome sequencing and annotation.</title>
        <authorList>
            <consortium name="The Broad Institute Genomics Platform"/>
            <consortium name="The Broad Institute Genome Sequencing Center for Infectious Disease"/>
            <person name="Wu L."/>
            <person name="Ma J."/>
        </authorList>
    </citation>
    <scope>NUCLEOTIDE SEQUENCE [LARGE SCALE GENOMIC DNA]</scope>
    <source>
        <strain evidence="3">KCTC 52416</strain>
    </source>
</reference>
<dbReference type="EMBL" id="JBHRTA010000030">
    <property type="protein sequence ID" value="MFC3197990.1"/>
    <property type="molecule type" value="Genomic_DNA"/>
</dbReference>
<organism evidence="2 3">
    <name type="scientific">Parapedobacter deserti</name>
    <dbReference type="NCBI Taxonomy" id="1912957"/>
    <lineage>
        <taxon>Bacteria</taxon>
        <taxon>Pseudomonadati</taxon>
        <taxon>Bacteroidota</taxon>
        <taxon>Sphingobacteriia</taxon>
        <taxon>Sphingobacteriales</taxon>
        <taxon>Sphingobacteriaceae</taxon>
        <taxon>Parapedobacter</taxon>
    </lineage>
</organism>
<gene>
    <name evidence="2" type="ORF">ACFOET_10230</name>
</gene>
<feature type="transmembrane region" description="Helical" evidence="1">
    <location>
        <begin position="218"/>
        <end position="237"/>
    </location>
</feature>
<keyword evidence="3" id="KW-1185">Reference proteome</keyword>
<keyword evidence="1" id="KW-0812">Transmembrane</keyword>
<name>A0ABV7JIW0_9SPHI</name>
<feature type="transmembrane region" description="Helical" evidence="1">
    <location>
        <begin position="149"/>
        <end position="170"/>
    </location>
</feature>
<keyword evidence="1" id="KW-1133">Transmembrane helix</keyword>
<feature type="transmembrane region" description="Helical" evidence="1">
    <location>
        <begin position="83"/>
        <end position="103"/>
    </location>
</feature>
<protein>
    <recommendedName>
        <fullName evidence="4">ABC transporter permease</fullName>
    </recommendedName>
</protein>
<dbReference type="Proteomes" id="UP001595526">
    <property type="component" value="Unassembled WGS sequence"/>
</dbReference>
<comment type="caution">
    <text evidence="2">The sequence shown here is derived from an EMBL/GenBank/DDBJ whole genome shotgun (WGS) entry which is preliminary data.</text>
</comment>
<sequence>MDAVRYFFALQAQRMHRTISDWGIHPSFVYVCLPILFLAGSITLFLRTSYAPWIYVGIAVLILLQGCDVGRQRFLRQVFDRLTYWRIRILENMLMIAPFLLFLLYRGEAWFCFGLLGMAMAALPLRIGASGSTVLPTPCSGHPFEFAVGFRSSVGLLLIAYVLMVVGIYVGNEKLSIAALLWVVFVCANYYAWCEPLSYVWVYRLTPVAFLWLKVRSALGHLTIVLLPMAAAITCFFPDDWLLVLAASAVGYGYLALAVLAKYAAFPRGVSIPQGIFMAVSFVFPPLLLVSMPYFFRRAKSNIAIVL</sequence>
<feature type="transmembrane region" description="Helical" evidence="1">
    <location>
        <begin position="242"/>
        <end position="264"/>
    </location>
</feature>